<dbReference type="InterPro" id="IPR022495">
    <property type="entry name" value="Bud32"/>
</dbReference>
<comment type="similarity">
    <text evidence="1">Belongs to the protein kinase superfamily. BUD32 family.</text>
</comment>
<dbReference type="Gene3D" id="3.30.200.20">
    <property type="entry name" value="Phosphorylase Kinase, domain 1"/>
    <property type="match status" value="1"/>
</dbReference>
<accession>A0A4P9W5H7</accession>
<evidence type="ECO:0000256" key="7">
    <source>
        <dbReference type="ARBA" id="ARBA00022777"/>
    </source>
</evidence>
<keyword evidence="8" id="KW-0067">ATP-binding</keyword>
<dbReference type="PANTHER" id="PTHR12209">
    <property type="entry name" value="NON-SPECIFIC SERINE/THREONINE PROTEIN KINASE"/>
    <property type="match status" value="1"/>
</dbReference>
<dbReference type="PROSITE" id="PS00109">
    <property type="entry name" value="PROTEIN_KINASE_TYR"/>
    <property type="match status" value="1"/>
</dbReference>
<evidence type="ECO:0000256" key="8">
    <source>
        <dbReference type="ARBA" id="ARBA00022840"/>
    </source>
</evidence>
<evidence type="ECO:0000259" key="11">
    <source>
        <dbReference type="PROSITE" id="PS50011"/>
    </source>
</evidence>
<keyword evidence="5" id="KW-0819">tRNA processing</keyword>
<dbReference type="InterPro" id="IPR018934">
    <property type="entry name" value="RIO_dom"/>
</dbReference>
<dbReference type="SUPFAM" id="SSF56112">
    <property type="entry name" value="Protein kinase-like (PK-like)"/>
    <property type="match status" value="1"/>
</dbReference>
<dbReference type="GO" id="GO:0004674">
    <property type="term" value="F:protein serine/threonine kinase activity"/>
    <property type="evidence" value="ECO:0007669"/>
    <property type="project" value="UniProtKB-KW"/>
</dbReference>
<feature type="domain" description="Protein kinase" evidence="11">
    <location>
        <begin position="1"/>
        <end position="149"/>
    </location>
</feature>
<evidence type="ECO:0000256" key="6">
    <source>
        <dbReference type="ARBA" id="ARBA00022741"/>
    </source>
</evidence>
<dbReference type="PROSITE" id="PS50011">
    <property type="entry name" value="PROTEIN_KINASE_DOM"/>
    <property type="match status" value="1"/>
</dbReference>
<evidence type="ECO:0000313" key="13">
    <source>
        <dbReference type="Proteomes" id="UP000269721"/>
    </source>
</evidence>
<sequence length="149" mass="16591">MEEATLIKQGAEARVYKMPFGPLTAIVKERFPKSYRHPTLDERLTARRTIQEARSLQRLRRAGVDAPAVYLLDLKQALIYMEFVEGRSVRDFLVAGEGDAEKVKELARAIGHSLALMHGLDIVHGDLTTSNMLLRAGSDSLVSRLDCVA</sequence>
<keyword evidence="3" id="KW-0723">Serine/threonine-protein kinase</keyword>
<dbReference type="GO" id="GO:0008033">
    <property type="term" value="P:tRNA processing"/>
    <property type="evidence" value="ECO:0007669"/>
    <property type="project" value="UniProtKB-KW"/>
</dbReference>
<evidence type="ECO:0000256" key="2">
    <source>
        <dbReference type="ARBA" id="ARBA00012513"/>
    </source>
</evidence>
<keyword evidence="13" id="KW-1185">Reference proteome</keyword>
<dbReference type="GO" id="GO:0000408">
    <property type="term" value="C:EKC/KEOPS complex"/>
    <property type="evidence" value="ECO:0007669"/>
    <property type="project" value="UniProtKB-ARBA"/>
</dbReference>
<dbReference type="AlphaFoldDB" id="A0A4P9W5H7"/>
<evidence type="ECO:0000256" key="5">
    <source>
        <dbReference type="ARBA" id="ARBA00022694"/>
    </source>
</evidence>
<dbReference type="NCBIfam" id="TIGR03724">
    <property type="entry name" value="arch_bud32"/>
    <property type="match status" value="1"/>
</dbReference>
<reference evidence="13" key="1">
    <citation type="journal article" date="2018" name="Nat. Microbiol.">
        <title>Leveraging single-cell genomics to expand the fungal tree of life.</title>
        <authorList>
            <person name="Ahrendt S.R."/>
            <person name="Quandt C.A."/>
            <person name="Ciobanu D."/>
            <person name="Clum A."/>
            <person name="Salamov A."/>
            <person name="Andreopoulos B."/>
            <person name="Cheng J.F."/>
            <person name="Woyke T."/>
            <person name="Pelin A."/>
            <person name="Henrissat B."/>
            <person name="Reynolds N.K."/>
            <person name="Benny G.L."/>
            <person name="Smith M.E."/>
            <person name="James T.Y."/>
            <person name="Grigoriev I.V."/>
        </authorList>
    </citation>
    <scope>NUCLEOTIDE SEQUENCE [LARGE SCALE GENOMIC DNA]</scope>
</reference>
<keyword evidence="4" id="KW-0808">Transferase</keyword>
<dbReference type="InterPro" id="IPR011009">
    <property type="entry name" value="Kinase-like_dom_sf"/>
</dbReference>
<name>A0A4P9W5H7_9FUNG</name>
<gene>
    <name evidence="12" type="ORF">BDK51DRAFT_19299</name>
</gene>
<dbReference type="GO" id="GO:0070525">
    <property type="term" value="P:tRNA threonylcarbamoyladenosine metabolic process"/>
    <property type="evidence" value="ECO:0007669"/>
    <property type="project" value="TreeGrafter"/>
</dbReference>
<dbReference type="GO" id="GO:0005634">
    <property type="term" value="C:nucleus"/>
    <property type="evidence" value="ECO:0007669"/>
    <property type="project" value="TreeGrafter"/>
</dbReference>
<dbReference type="OrthoDB" id="3399at2759"/>
<dbReference type="GO" id="GO:0005524">
    <property type="term" value="F:ATP binding"/>
    <property type="evidence" value="ECO:0007669"/>
    <property type="project" value="UniProtKB-KW"/>
</dbReference>
<evidence type="ECO:0000313" key="12">
    <source>
        <dbReference type="EMBL" id="RKO87659.1"/>
    </source>
</evidence>
<dbReference type="Gene3D" id="1.10.510.10">
    <property type="entry name" value="Transferase(Phosphotransferase) domain 1"/>
    <property type="match status" value="1"/>
</dbReference>
<evidence type="ECO:0000256" key="10">
    <source>
        <dbReference type="ARBA" id="ARBA00048679"/>
    </source>
</evidence>
<keyword evidence="7 12" id="KW-0418">Kinase</keyword>
<dbReference type="EC" id="2.7.11.1" evidence="2"/>
<dbReference type="FunFam" id="3.30.200.20:FF:000201">
    <property type="entry name" value="TP53-regulating kinase isoform X1"/>
    <property type="match status" value="1"/>
</dbReference>
<dbReference type="Pfam" id="PF01163">
    <property type="entry name" value="RIO1"/>
    <property type="match status" value="1"/>
</dbReference>
<dbReference type="Proteomes" id="UP000269721">
    <property type="component" value="Unassembled WGS sequence"/>
</dbReference>
<dbReference type="GO" id="GO:0005829">
    <property type="term" value="C:cytosol"/>
    <property type="evidence" value="ECO:0007669"/>
    <property type="project" value="TreeGrafter"/>
</dbReference>
<comment type="catalytic activity">
    <reaction evidence="10">
        <text>L-seryl-[protein] + ATP = O-phospho-L-seryl-[protein] + ADP + H(+)</text>
        <dbReference type="Rhea" id="RHEA:17989"/>
        <dbReference type="Rhea" id="RHEA-COMP:9863"/>
        <dbReference type="Rhea" id="RHEA-COMP:11604"/>
        <dbReference type="ChEBI" id="CHEBI:15378"/>
        <dbReference type="ChEBI" id="CHEBI:29999"/>
        <dbReference type="ChEBI" id="CHEBI:30616"/>
        <dbReference type="ChEBI" id="CHEBI:83421"/>
        <dbReference type="ChEBI" id="CHEBI:456216"/>
        <dbReference type="EC" id="2.7.11.1"/>
    </reaction>
</comment>
<organism evidence="12 13">
    <name type="scientific">Blyttiomyces helicus</name>
    <dbReference type="NCBI Taxonomy" id="388810"/>
    <lineage>
        <taxon>Eukaryota</taxon>
        <taxon>Fungi</taxon>
        <taxon>Fungi incertae sedis</taxon>
        <taxon>Chytridiomycota</taxon>
        <taxon>Chytridiomycota incertae sedis</taxon>
        <taxon>Chytridiomycetes</taxon>
        <taxon>Chytridiomycetes incertae sedis</taxon>
        <taxon>Blyttiomyces</taxon>
    </lineage>
</organism>
<proteinExistence type="inferred from homology"/>
<dbReference type="InterPro" id="IPR000719">
    <property type="entry name" value="Prot_kinase_dom"/>
</dbReference>
<comment type="catalytic activity">
    <reaction evidence="9">
        <text>L-threonyl-[protein] + ATP = O-phospho-L-threonyl-[protein] + ADP + H(+)</text>
        <dbReference type="Rhea" id="RHEA:46608"/>
        <dbReference type="Rhea" id="RHEA-COMP:11060"/>
        <dbReference type="Rhea" id="RHEA-COMP:11605"/>
        <dbReference type="ChEBI" id="CHEBI:15378"/>
        <dbReference type="ChEBI" id="CHEBI:30013"/>
        <dbReference type="ChEBI" id="CHEBI:30616"/>
        <dbReference type="ChEBI" id="CHEBI:61977"/>
        <dbReference type="ChEBI" id="CHEBI:456216"/>
        <dbReference type="EC" id="2.7.11.1"/>
    </reaction>
</comment>
<evidence type="ECO:0000256" key="3">
    <source>
        <dbReference type="ARBA" id="ARBA00022527"/>
    </source>
</evidence>
<evidence type="ECO:0000256" key="1">
    <source>
        <dbReference type="ARBA" id="ARBA00010630"/>
    </source>
</evidence>
<evidence type="ECO:0000256" key="9">
    <source>
        <dbReference type="ARBA" id="ARBA00047899"/>
    </source>
</evidence>
<protein>
    <recommendedName>
        <fullName evidence="2">non-specific serine/threonine protein kinase</fullName>
        <ecNumber evidence="2">2.7.11.1</ecNumber>
    </recommendedName>
</protein>
<dbReference type="EMBL" id="KZ997258">
    <property type="protein sequence ID" value="RKO87659.1"/>
    <property type="molecule type" value="Genomic_DNA"/>
</dbReference>
<dbReference type="InterPro" id="IPR008266">
    <property type="entry name" value="Tyr_kinase_AS"/>
</dbReference>
<dbReference type="PANTHER" id="PTHR12209:SF0">
    <property type="entry name" value="EKC_KEOPS COMPLEX SUBUNIT TP53RK"/>
    <property type="match status" value="1"/>
</dbReference>
<evidence type="ECO:0000256" key="4">
    <source>
        <dbReference type="ARBA" id="ARBA00022679"/>
    </source>
</evidence>
<keyword evidence="6" id="KW-0547">Nucleotide-binding</keyword>